<reference evidence="1 2" key="1">
    <citation type="journal article" date="2018" name="Front. Plant Sci.">
        <title>Red Clover (Trifolium pratense) and Zigzag Clover (T. medium) - A Picture of Genomic Similarities and Differences.</title>
        <authorList>
            <person name="Dluhosova J."/>
            <person name="Istvanek J."/>
            <person name="Nedelnik J."/>
            <person name="Repkova J."/>
        </authorList>
    </citation>
    <scope>NUCLEOTIDE SEQUENCE [LARGE SCALE GENOMIC DNA]</scope>
    <source>
        <strain evidence="2">cv. 10/8</strain>
        <tissue evidence="1">Leaf</tissue>
    </source>
</reference>
<evidence type="ECO:0000313" key="2">
    <source>
        <dbReference type="Proteomes" id="UP000265520"/>
    </source>
</evidence>
<gene>
    <name evidence="1" type="ORF">A2U01_0035029</name>
</gene>
<protein>
    <submittedName>
        <fullName evidence="1">Uncharacterized protein</fullName>
    </submittedName>
</protein>
<dbReference type="AlphaFoldDB" id="A0A392PQI4"/>
<dbReference type="EMBL" id="LXQA010090121">
    <property type="protein sequence ID" value="MCI13907.1"/>
    <property type="molecule type" value="Genomic_DNA"/>
</dbReference>
<name>A0A392PQI4_9FABA</name>
<evidence type="ECO:0000313" key="1">
    <source>
        <dbReference type="EMBL" id="MCI13907.1"/>
    </source>
</evidence>
<dbReference type="Proteomes" id="UP000265520">
    <property type="component" value="Unassembled WGS sequence"/>
</dbReference>
<sequence length="44" mass="4585">MENEANVGVEVTESRLNDVAVPFGAASHDLSRPGVESSLVGMNV</sequence>
<comment type="caution">
    <text evidence="1">The sequence shown here is derived from an EMBL/GenBank/DDBJ whole genome shotgun (WGS) entry which is preliminary data.</text>
</comment>
<proteinExistence type="predicted"/>
<accession>A0A392PQI4</accession>
<keyword evidence="2" id="KW-1185">Reference proteome</keyword>
<organism evidence="1 2">
    <name type="scientific">Trifolium medium</name>
    <dbReference type="NCBI Taxonomy" id="97028"/>
    <lineage>
        <taxon>Eukaryota</taxon>
        <taxon>Viridiplantae</taxon>
        <taxon>Streptophyta</taxon>
        <taxon>Embryophyta</taxon>
        <taxon>Tracheophyta</taxon>
        <taxon>Spermatophyta</taxon>
        <taxon>Magnoliopsida</taxon>
        <taxon>eudicotyledons</taxon>
        <taxon>Gunneridae</taxon>
        <taxon>Pentapetalae</taxon>
        <taxon>rosids</taxon>
        <taxon>fabids</taxon>
        <taxon>Fabales</taxon>
        <taxon>Fabaceae</taxon>
        <taxon>Papilionoideae</taxon>
        <taxon>50 kb inversion clade</taxon>
        <taxon>NPAAA clade</taxon>
        <taxon>Hologalegina</taxon>
        <taxon>IRL clade</taxon>
        <taxon>Trifolieae</taxon>
        <taxon>Trifolium</taxon>
    </lineage>
</organism>